<feature type="transmembrane region" description="Helical" evidence="1">
    <location>
        <begin position="57"/>
        <end position="77"/>
    </location>
</feature>
<sequence>MPHRKLCVSVDNILQLKDAQKALDDPMAVGYIFLSGLVAWVAAIVAAVLGGSLAEVIISYFVIGFATFATCIIALLVRKPEVREEWYRAIQTLFPR</sequence>
<evidence type="ECO:0000256" key="1">
    <source>
        <dbReference type="SAM" id="Phobius"/>
    </source>
</evidence>
<accession>A0A5B8J3Y7</accession>
<proteinExistence type="predicted"/>
<keyword evidence="1" id="KW-0472">Membrane</keyword>
<evidence type="ECO:0000313" key="2">
    <source>
        <dbReference type="EMBL" id="QDY69010.1"/>
    </source>
</evidence>
<organism evidence="2 3">
    <name type="scientific">Qingshengfaniella alkalisoli</name>
    <dbReference type="NCBI Taxonomy" id="2599296"/>
    <lineage>
        <taxon>Bacteria</taxon>
        <taxon>Pseudomonadati</taxon>
        <taxon>Pseudomonadota</taxon>
        <taxon>Alphaproteobacteria</taxon>
        <taxon>Rhodobacterales</taxon>
        <taxon>Paracoccaceae</taxon>
        <taxon>Qingshengfaniella</taxon>
    </lineage>
</organism>
<keyword evidence="1" id="KW-1133">Transmembrane helix</keyword>
<dbReference type="Proteomes" id="UP000318483">
    <property type="component" value="Chromosome"/>
</dbReference>
<evidence type="ECO:0000313" key="3">
    <source>
        <dbReference type="Proteomes" id="UP000318483"/>
    </source>
</evidence>
<keyword evidence="3" id="KW-1185">Reference proteome</keyword>
<gene>
    <name evidence="2" type="ORF">FPZ52_04790</name>
</gene>
<dbReference type="AlphaFoldDB" id="A0A5B8J3Y7"/>
<reference evidence="2 3" key="1">
    <citation type="submission" date="2019-07" db="EMBL/GenBank/DDBJ databases">
        <title>Litoreibacter alkalisoli sp. nov., isolated from saline-alkaline soil.</title>
        <authorList>
            <person name="Wang S."/>
            <person name="Xu L."/>
            <person name="Xing Y.-T."/>
            <person name="Sun J.-Q."/>
        </authorList>
    </citation>
    <scope>NUCLEOTIDE SEQUENCE [LARGE SCALE GENOMIC DNA]</scope>
    <source>
        <strain evidence="2 3">LN3S51</strain>
    </source>
</reference>
<dbReference type="RefSeq" id="WP_146364207.1">
    <property type="nucleotide sequence ID" value="NZ_CP042261.1"/>
</dbReference>
<dbReference type="EMBL" id="CP042261">
    <property type="protein sequence ID" value="QDY69010.1"/>
    <property type="molecule type" value="Genomic_DNA"/>
</dbReference>
<keyword evidence="1" id="KW-0812">Transmembrane</keyword>
<feature type="transmembrane region" description="Helical" evidence="1">
    <location>
        <begin position="28"/>
        <end position="51"/>
    </location>
</feature>
<name>A0A5B8J3Y7_9RHOB</name>
<protein>
    <submittedName>
        <fullName evidence="2">Uncharacterized protein</fullName>
    </submittedName>
</protein>
<dbReference type="KEGG" id="lit:FPZ52_04790"/>